<sequence length="318" mass="35891">MSMKKRLGGAASEPERRLEEAVGRVAAWRGREIDYTPLVGGLMNQNWVVAVAGDSRKYFVKVPGAGSEMFIDRVAANEAARNAHAIGVAPEVVFFDPADGLEISEFLEGYRACTNADFSAPAIQADVLGIYRRLHASSSLCLTKTIFDMIEEHIEQGRELGAHFPPAMPWIEHRYRQAKAAFLASGLDLVPCFNDPMPGNFLIGEDPAAPLPMKLIDYEFASNNERAYELGVLFAEMFYDEQVTLGLIEQYAGTVRPDMVARVMLSRALADVKWATWAIVNRKLSSWDFDYQKYGVWKYMRARQMMYDPRWESWLRAI</sequence>
<dbReference type="RefSeq" id="WP_307422676.1">
    <property type="nucleotide sequence ID" value="NZ_JAUSVK010000001.1"/>
</dbReference>
<dbReference type="InterPro" id="IPR011009">
    <property type="entry name" value="Kinase-like_dom_sf"/>
</dbReference>
<dbReference type="SUPFAM" id="SSF56112">
    <property type="entry name" value="Protein kinase-like (PK-like)"/>
    <property type="match status" value="1"/>
</dbReference>
<accession>A0ABU0F8U5</accession>
<proteinExistence type="predicted"/>
<name>A0ABU0F8U5_9HYPH</name>
<dbReference type="Gene3D" id="3.90.1200.10">
    <property type="match status" value="1"/>
</dbReference>
<organism evidence="1 2">
    <name type="scientific">Labrys monachus</name>
    <dbReference type="NCBI Taxonomy" id="217067"/>
    <lineage>
        <taxon>Bacteria</taxon>
        <taxon>Pseudomonadati</taxon>
        <taxon>Pseudomonadota</taxon>
        <taxon>Alphaproteobacteria</taxon>
        <taxon>Hyphomicrobiales</taxon>
        <taxon>Xanthobacteraceae</taxon>
        <taxon>Labrys</taxon>
    </lineage>
</organism>
<gene>
    <name evidence="1" type="ORF">J3R73_000802</name>
</gene>
<dbReference type="PANTHER" id="PTHR22603:SF66">
    <property type="entry name" value="ETHANOLAMINE KINASE"/>
    <property type="match status" value="1"/>
</dbReference>
<protein>
    <submittedName>
        <fullName evidence="1">Thiamine kinase-like enzyme</fullName>
    </submittedName>
</protein>
<evidence type="ECO:0000313" key="1">
    <source>
        <dbReference type="EMBL" id="MDQ0391010.1"/>
    </source>
</evidence>
<dbReference type="Pfam" id="PF01633">
    <property type="entry name" value="Choline_kinase"/>
    <property type="match status" value="1"/>
</dbReference>
<dbReference type="Proteomes" id="UP001237448">
    <property type="component" value="Unassembled WGS sequence"/>
</dbReference>
<reference evidence="1 2" key="1">
    <citation type="submission" date="2023-07" db="EMBL/GenBank/DDBJ databases">
        <title>Genomic Encyclopedia of Type Strains, Phase IV (KMG-IV): sequencing the most valuable type-strain genomes for metagenomic binning, comparative biology and taxonomic classification.</title>
        <authorList>
            <person name="Goeker M."/>
        </authorList>
    </citation>
    <scope>NUCLEOTIDE SEQUENCE [LARGE SCALE GENOMIC DNA]</scope>
    <source>
        <strain evidence="1 2">DSM 5896</strain>
    </source>
</reference>
<keyword evidence="2" id="KW-1185">Reference proteome</keyword>
<dbReference type="Gene3D" id="3.30.200.20">
    <property type="entry name" value="Phosphorylase Kinase, domain 1"/>
    <property type="match status" value="1"/>
</dbReference>
<dbReference type="EMBL" id="JAUSVK010000001">
    <property type="protein sequence ID" value="MDQ0391010.1"/>
    <property type="molecule type" value="Genomic_DNA"/>
</dbReference>
<evidence type="ECO:0000313" key="2">
    <source>
        <dbReference type="Proteomes" id="UP001237448"/>
    </source>
</evidence>
<comment type="caution">
    <text evidence="1">The sequence shown here is derived from an EMBL/GenBank/DDBJ whole genome shotgun (WGS) entry which is preliminary data.</text>
</comment>
<dbReference type="CDD" id="cd05151">
    <property type="entry name" value="ChoK-like"/>
    <property type="match status" value="1"/>
</dbReference>
<dbReference type="PANTHER" id="PTHR22603">
    <property type="entry name" value="CHOLINE/ETHANOALAMINE KINASE"/>
    <property type="match status" value="1"/>
</dbReference>